<dbReference type="PANTHER" id="PTHR21600">
    <property type="entry name" value="MITOCHONDRIAL RNA PSEUDOURIDINE SYNTHASE"/>
    <property type="match status" value="1"/>
</dbReference>
<dbReference type="SUPFAM" id="SSF55120">
    <property type="entry name" value="Pseudouridine synthase"/>
    <property type="match status" value="1"/>
</dbReference>
<dbReference type="HOGENOM" id="CLU_016902_11_4_10"/>
<dbReference type="PROSITE" id="PS01129">
    <property type="entry name" value="PSI_RLU"/>
    <property type="match status" value="1"/>
</dbReference>
<feature type="domain" description="Pseudouridine synthase RsuA/RluA-like" evidence="10">
    <location>
        <begin position="20"/>
        <end position="173"/>
    </location>
</feature>
<evidence type="ECO:0000313" key="11">
    <source>
        <dbReference type="EMBL" id="ADB39414.1"/>
    </source>
</evidence>
<evidence type="ECO:0000256" key="6">
    <source>
        <dbReference type="ARBA" id="ARBA00040675"/>
    </source>
</evidence>
<dbReference type="STRING" id="504472.Slin_3406"/>
<dbReference type="InterPro" id="IPR050188">
    <property type="entry name" value="RluA_PseudoU_synthase"/>
</dbReference>
<comment type="function">
    <text evidence="4">Responsible for synthesis of pseudouridine from uracil-65 in transfer RNAs.</text>
</comment>
<dbReference type="GO" id="GO:0000455">
    <property type="term" value="P:enzyme-directed rRNA pseudouridine synthesis"/>
    <property type="evidence" value="ECO:0007669"/>
    <property type="project" value="TreeGrafter"/>
</dbReference>
<evidence type="ECO:0000256" key="5">
    <source>
        <dbReference type="ARBA" id="ARBA00038943"/>
    </source>
</evidence>
<evidence type="ECO:0000259" key="10">
    <source>
        <dbReference type="Pfam" id="PF00849"/>
    </source>
</evidence>
<evidence type="ECO:0000256" key="8">
    <source>
        <dbReference type="ARBA" id="ARBA00041975"/>
    </source>
</evidence>
<dbReference type="InterPro" id="IPR020103">
    <property type="entry name" value="PsdUridine_synth_cat_dom_sf"/>
</dbReference>
<dbReference type="GO" id="GO:0003723">
    <property type="term" value="F:RNA binding"/>
    <property type="evidence" value="ECO:0007669"/>
    <property type="project" value="InterPro"/>
</dbReference>
<dbReference type="EMBL" id="CP001769">
    <property type="protein sequence ID" value="ADB39414.1"/>
    <property type="molecule type" value="Genomic_DNA"/>
</dbReference>
<keyword evidence="2" id="KW-0413">Isomerase</keyword>
<sequence length="244" mass="27562">MDLVTNTTQPLSILYQDTELVAINKPHGLLVHRSMIASDASEFAVQLLRDQLGQRVYPVHRLDRKTAGVLLFALSESMNAIMQQQFMEGAVQKTYLAIVRGYTPDELTIDYPLCKDDGNGAVGVLQEAVTHLKTLRQTEIPVAFGKHPTSRYSLVELTPTTGRMHQLRRHMAHILHPIIGDRPHGCNKQNKLFKEHFEMNTMLLHAQRIEFTHPVTQETTTIAAPFQAEFRRMLGVLFGVGDLK</sequence>
<dbReference type="EC" id="5.4.99.26" evidence="5"/>
<dbReference type="RefSeq" id="WP_012927935.1">
    <property type="nucleotide sequence ID" value="NC_013730.1"/>
</dbReference>
<organism evidence="11 12">
    <name type="scientific">Spirosoma linguale (strain ATCC 33905 / DSM 74 / LMG 10896 / Claus 1)</name>
    <dbReference type="NCBI Taxonomy" id="504472"/>
    <lineage>
        <taxon>Bacteria</taxon>
        <taxon>Pseudomonadati</taxon>
        <taxon>Bacteroidota</taxon>
        <taxon>Cytophagia</taxon>
        <taxon>Cytophagales</taxon>
        <taxon>Cytophagaceae</taxon>
        <taxon>Spirosoma</taxon>
    </lineage>
</organism>
<keyword evidence="1" id="KW-0819">tRNA processing</keyword>
<evidence type="ECO:0000256" key="9">
    <source>
        <dbReference type="ARBA" id="ARBA00043049"/>
    </source>
</evidence>
<keyword evidence="12" id="KW-1185">Reference proteome</keyword>
<protein>
    <recommendedName>
        <fullName evidence="6">tRNA pseudouridine synthase C</fullName>
        <ecNumber evidence="5">5.4.99.26</ecNumber>
    </recommendedName>
    <alternativeName>
        <fullName evidence="8">tRNA pseudouridine(65) synthase</fullName>
    </alternativeName>
    <alternativeName>
        <fullName evidence="9">tRNA pseudouridylate synthase C</fullName>
    </alternativeName>
    <alternativeName>
        <fullName evidence="7">tRNA-uridine isomerase C</fullName>
    </alternativeName>
</protein>
<name>D2QPA6_SPILD</name>
<gene>
    <name evidence="11" type="ordered locus">Slin_3406</name>
</gene>
<evidence type="ECO:0000256" key="4">
    <source>
        <dbReference type="ARBA" id="ARBA00037670"/>
    </source>
</evidence>
<comment type="catalytic activity">
    <reaction evidence="3">
        <text>uridine(65) in tRNA = pseudouridine(65) in tRNA</text>
        <dbReference type="Rhea" id="RHEA:42536"/>
        <dbReference type="Rhea" id="RHEA-COMP:10103"/>
        <dbReference type="Rhea" id="RHEA-COMP:10104"/>
        <dbReference type="ChEBI" id="CHEBI:65314"/>
        <dbReference type="ChEBI" id="CHEBI:65315"/>
        <dbReference type="EC" id="5.4.99.26"/>
    </reaction>
</comment>
<dbReference type="Pfam" id="PF00849">
    <property type="entry name" value="PseudoU_synth_2"/>
    <property type="match status" value="1"/>
</dbReference>
<dbReference type="PANTHER" id="PTHR21600:SF56">
    <property type="entry name" value="TRNA PSEUDOURIDINE SYNTHASE C"/>
    <property type="match status" value="1"/>
</dbReference>
<dbReference type="InterPro" id="IPR006224">
    <property type="entry name" value="PsdUridine_synth_RluA-like_CS"/>
</dbReference>
<dbReference type="GO" id="GO:0008033">
    <property type="term" value="P:tRNA processing"/>
    <property type="evidence" value="ECO:0007669"/>
    <property type="project" value="UniProtKB-KW"/>
</dbReference>
<dbReference type="AlphaFoldDB" id="D2QPA6"/>
<accession>D2QPA6</accession>
<evidence type="ECO:0000256" key="3">
    <source>
        <dbReference type="ARBA" id="ARBA00036607"/>
    </source>
</evidence>
<dbReference type="InterPro" id="IPR006145">
    <property type="entry name" value="PsdUridine_synth_RsuA/RluA"/>
</dbReference>
<dbReference type="Proteomes" id="UP000002028">
    <property type="component" value="Chromosome"/>
</dbReference>
<evidence type="ECO:0000256" key="2">
    <source>
        <dbReference type="ARBA" id="ARBA00023235"/>
    </source>
</evidence>
<dbReference type="KEGG" id="sli:Slin_3406"/>
<dbReference type="Gene3D" id="3.30.2350.10">
    <property type="entry name" value="Pseudouridine synthase"/>
    <property type="match status" value="1"/>
</dbReference>
<evidence type="ECO:0000313" key="12">
    <source>
        <dbReference type="Proteomes" id="UP000002028"/>
    </source>
</evidence>
<evidence type="ECO:0000256" key="7">
    <source>
        <dbReference type="ARBA" id="ARBA00041803"/>
    </source>
</evidence>
<dbReference type="eggNOG" id="COG0564">
    <property type="taxonomic scope" value="Bacteria"/>
</dbReference>
<dbReference type="GO" id="GO:0160149">
    <property type="term" value="F:tRNA pseudouridine(65) synthase activity"/>
    <property type="evidence" value="ECO:0007669"/>
    <property type="project" value="UniProtKB-EC"/>
</dbReference>
<proteinExistence type="predicted"/>
<evidence type="ECO:0000256" key="1">
    <source>
        <dbReference type="ARBA" id="ARBA00022694"/>
    </source>
</evidence>
<reference evidence="11 12" key="1">
    <citation type="journal article" date="2010" name="Stand. Genomic Sci.">
        <title>Complete genome sequence of Spirosoma linguale type strain (1).</title>
        <authorList>
            <person name="Lail K."/>
            <person name="Sikorski J."/>
            <person name="Saunders E."/>
            <person name="Lapidus A."/>
            <person name="Glavina Del Rio T."/>
            <person name="Copeland A."/>
            <person name="Tice H."/>
            <person name="Cheng J.-F."/>
            <person name="Lucas S."/>
            <person name="Nolan M."/>
            <person name="Bruce D."/>
            <person name="Goodwin L."/>
            <person name="Pitluck S."/>
            <person name="Ivanova N."/>
            <person name="Mavromatis K."/>
            <person name="Ovchinnikova G."/>
            <person name="Pati A."/>
            <person name="Chen A."/>
            <person name="Palaniappan K."/>
            <person name="Land M."/>
            <person name="Hauser L."/>
            <person name="Chang Y.-J."/>
            <person name="Jeffries C.D."/>
            <person name="Chain P."/>
            <person name="Brettin T."/>
            <person name="Detter J.C."/>
            <person name="Schuetze A."/>
            <person name="Rohde M."/>
            <person name="Tindall B.J."/>
            <person name="Goeker M."/>
            <person name="Bristow J."/>
            <person name="Eisen J.A."/>
            <person name="Markowitz V."/>
            <person name="Hugenholtz P."/>
            <person name="Kyrpides N.C."/>
            <person name="Klenk H.-P."/>
            <person name="Chen F."/>
        </authorList>
    </citation>
    <scope>NUCLEOTIDE SEQUENCE [LARGE SCALE GENOMIC DNA]</scope>
    <source>
        <strain evidence="12">ATCC 33905 / DSM 74 / LMG 10896 / Claus 1</strain>
    </source>
</reference>